<dbReference type="Pfam" id="PF01261">
    <property type="entry name" value="AP_endonuc_2"/>
    <property type="match status" value="1"/>
</dbReference>
<dbReference type="AlphaFoldDB" id="A0A136Q7P8"/>
<gene>
    <name evidence="2" type="ORF">HMPREF3293_00399</name>
</gene>
<dbReference type="Gene3D" id="3.20.20.150">
    <property type="entry name" value="Divalent-metal-dependent TIM barrel enzymes"/>
    <property type="match status" value="1"/>
</dbReference>
<accession>A0A136Q7P8</accession>
<dbReference type="SUPFAM" id="SSF51658">
    <property type="entry name" value="Xylose isomerase-like"/>
    <property type="match status" value="1"/>
</dbReference>
<keyword evidence="2" id="KW-0378">Hydrolase</keyword>
<dbReference type="EMBL" id="LSZW01000032">
    <property type="protein sequence ID" value="KXK66708.1"/>
    <property type="molecule type" value="Genomic_DNA"/>
</dbReference>
<dbReference type="InterPro" id="IPR050312">
    <property type="entry name" value="IolE/XylAMocC-like"/>
</dbReference>
<proteinExistence type="predicted"/>
<comment type="caution">
    <text evidence="2">The sequence shown here is derived from an EMBL/GenBank/DDBJ whole genome shotgun (WGS) entry which is preliminary data.</text>
</comment>
<feature type="domain" description="Xylose isomerase-like TIM barrel" evidence="1">
    <location>
        <begin position="26"/>
        <end position="246"/>
    </location>
</feature>
<sequence>MKNKTGIFYGFWARDFDVDYVALTKKVAELGFEAIELVTESVRKMTPQERETLRKVGEERGIEFVLASDPPAEYDISSPDAATRTAAIEYLKKYFDIAAELRVKTACGIVNGIWNSKIIDSKEEHTARSIESMRILAPYAENLGVEICLEIVNRYEHFMLNTGAEAAVYLDAVGSRNVKMQFDTFHMNIEEDSFVQAILNAGGRIGYMHLGENNRRPPGRGFLPWKEIFGALKKIGYQGKLTLEPLVQRGGEIGNACSIWRDVMPGTDFDEEARRSLAFVRQTWDQA</sequence>
<organism evidence="2 3">
    <name type="scientific">Christensenella minuta</name>
    <dbReference type="NCBI Taxonomy" id="626937"/>
    <lineage>
        <taxon>Bacteria</taxon>
        <taxon>Bacillati</taxon>
        <taxon>Bacillota</taxon>
        <taxon>Clostridia</taxon>
        <taxon>Christensenellales</taxon>
        <taxon>Christensenellaceae</taxon>
        <taxon>Christensenella</taxon>
    </lineage>
</organism>
<keyword evidence="2" id="KW-0540">Nuclease</keyword>
<protein>
    <submittedName>
        <fullName evidence="2">AP endonuclease, family 2</fullName>
    </submittedName>
</protein>
<evidence type="ECO:0000313" key="2">
    <source>
        <dbReference type="EMBL" id="KXK66708.1"/>
    </source>
</evidence>
<evidence type="ECO:0000313" key="3">
    <source>
        <dbReference type="Proteomes" id="UP000070366"/>
    </source>
</evidence>
<dbReference type="RefSeq" id="WP_066523407.1">
    <property type="nucleotide sequence ID" value="NZ_CABMOF010000018.1"/>
</dbReference>
<dbReference type="OrthoDB" id="9786584at2"/>
<dbReference type="Proteomes" id="UP000070366">
    <property type="component" value="Unassembled WGS sequence"/>
</dbReference>
<keyword evidence="2" id="KW-0255">Endonuclease</keyword>
<name>A0A136Q7P8_9FIRM</name>
<dbReference type="InterPro" id="IPR036237">
    <property type="entry name" value="Xyl_isomerase-like_sf"/>
</dbReference>
<keyword evidence="3" id="KW-1185">Reference proteome</keyword>
<dbReference type="GO" id="GO:0004519">
    <property type="term" value="F:endonuclease activity"/>
    <property type="evidence" value="ECO:0007669"/>
    <property type="project" value="UniProtKB-KW"/>
</dbReference>
<dbReference type="STRING" id="626937.HMPREF3293_00399"/>
<dbReference type="KEGG" id="cmiu:B1H56_07390"/>
<reference evidence="2 3" key="1">
    <citation type="submission" date="2016-02" db="EMBL/GenBank/DDBJ databases">
        <authorList>
            <person name="Wen L."/>
            <person name="He K."/>
            <person name="Yang H."/>
        </authorList>
    </citation>
    <scope>NUCLEOTIDE SEQUENCE [LARGE SCALE GENOMIC DNA]</scope>
    <source>
        <strain evidence="2 3">DSM 22607</strain>
    </source>
</reference>
<evidence type="ECO:0000259" key="1">
    <source>
        <dbReference type="Pfam" id="PF01261"/>
    </source>
</evidence>
<dbReference type="InterPro" id="IPR013022">
    <property type="entry name" value="Xyl_isomerase-like_TIM-brl"/>
</dbReference>
<dbReference type="PANTHER" id="PTHR12110">
    <property type="entry name" value="HYDROXYPYRUVATE ISOMERASE"/>
    <property type="match status" value="1"/>
</dbReference>